<dbReference type="Proteomes" id="UP000005952">
    <property type="component" value="Chromosome"/>
</dbReference>
<protein>
    <submittedName>
        <fullName evidence="1">Uncharacterized protein</fullName>
    </submittedName>
</protein>
<gene>
    <name evidence="1" type="ORF">HYPDE_26868</name>
</gene>
<proteinExistence type="predicted"/>
<dbReference type="AlphaFoldDB" id="N0B0T1"/>
<keyword evidence="2" id="KW-1185">Reference proteome</keyword>
<dbReference type="KEGG" id="hdt:HYPDE_26868"/>
<sequence length="237" mass="25512">MHVAALLCLISWPAPCLGFGKELRPGDAEPDVELNGVSGCSVIPGGHIIGEEIYLRNWHALLKQGAMQKLFDYAFQTAAAECVVTEVGVTVYESGNSVTPVATGTWKAATGVWDISSALPKWVQWEQRDIAAKAAAVKAQEDAQRQANIIAQRKQKALADCKPEPNYNGGPWFAPSYKVSAHDQVQKVVASQRLLCVKSVDYVSVAPNPFGGNAARIRINGYDMNGNPGSLGMDIPY</sequence>
<evidence type="ECO:0000313" key="2">
    <source>
        <dbReference type="Proteomes" id="UP000005952"/>
    </source>
</evidence>
<reference evidence="1 2" key="1">
    <citation type="journal article" date="2013" name="Genome Announc.">
        <title>Genome sequences for three denitrifying bacterial strains isolated from a uranium- and nitrate-contaminated subsurface environment.</title>
        <authorList>
            <person name="Venkatramanan R."/>
            <person name="Prakash O."/>
            <person name="Woyke T."/>
            <person name="Chain P."/>
            <person name="Goodwin L.A."/>
            <person name="Watson D."/>
            <person name="Brooks S."/>
            <person name="Kostka J.E."/>
            <person name="Green S.J."/>
        </authorList>
    </citation>
    <scope>NUCLEOTIDE SEQUENCE [LARGE SCALE GENOMIC DNA]</scope>
    <source>
        <strain evidence="1 2">1NES1</strain>
    </source>
</reference>
<name>N0B0T1_9HYPH</name>
<organism evidence="1 2">
    <name type="scientific">Hyphomicrobium denitrificans 1NES1</name>
    <dbReference type="NCBI Taxonomy" id="670307"/>
    <lineage>
        <taxon>Bacteria</taxon>
        <taxon>Pseudomonadati</taxon>
        <taxon>Pseudomonadota</taxon>
        <taxon>Alphaproteobacteria</taxon>
        <taxon>Hyphomicrobiales</taxon>
        <taxon>Hyphomicrobiaceae</taxon>
        <taxon>Hyphomicrobium</taxon>
    </lineage>
</organism>
<dbReference type="EMBL" id="CP005587">
    <property type="protein sequence ID" value="AGK57054.1"/>
    <property type="molecule type" value="Genomic_DNA"/>
</dbReference>
<accession>N0B0T1</accession>
<dbReference type="HOGENOM" id="CLU_1169419_0_0_5"/>
<evidence type="ECO:0000313" key="1">
    <source>
        <dbReference type="EMBL" id="AGK57054.1"/>
    </source>
</evidence>